<dbReference type="GO" id="GO:0046872">
    <property type="term" value="F:metal ion binding"/>
    <property type="evidence" value="ECO:0007669"/>
    <property type="project" value="UniProtKB-KW"/>
</dbReference>
<dbReference type="EC" id="4.2.1.33" evidence="13"/>
<dbReference type="InterPro" id="IPR036008">
    <property type="entry name" value="Aconitase_4Fe-4S_dom"/>
</dbReference>
<evidence type="ECO:0000256" key="6">
    <source>
        <dbReference type="ARBA" id="ARBA00022485"/>
    </source>
</evidence>
<comment type="cofactor">
    <cofactor evidence="13">
        <name>[4Fe-4S] cluster</name>
        <dbReference type="ChEBI" id="CHEBI:49883"/>
    </cofactor>
    <text evidence="13">Binds 1 [4Fe-4S] cluster per subunit.</text>
</comment>
<dbReference type="InterPro" id="IPR004430">
    <property type="entry name" value="3-IsopropMal_deHydase_lsu"/>
</dbReference>
<dbReference type="Proteomes" id="UP000050783">
    <property type="component" value="Unassembled WGS sequence"/>
</dbReference>
<dbReference type="OrthoDB" id="9802769at2"/>
<sequence>MSPKTLYDKIWDAHVAHEADDGTCLLYIDRHLVHEVTSPQAFEGLRMAGRPVRAPEKTIAVPDHNVPTTADRVNGIENPESRIQVEALDKNAKDFGIHYYPVNDVRQGIVHIVGPEQGWTLPGMTVVCGDSHTATHGAFGALAHGIGTSEVEHVLATQTLIQKKSKNMKVEITGKLQPGVTAKDITLAVIGETGTAGGTGYVIEYCGEAIRDLSMEGRMTVCNMAIEGGARAGLIAPDETTYEYVKGRPHAPKGAQWEAALTWWKTLFTDDDAHFDKVITLRGEDIAPVVTWGTSPEDVLPITATVPNPEDFEGGKVDAARRSIEYMGLEAGQKLSDVEIDTVFIGSCTNGRIEDLRAAAEILKGKKVKDGMRAMVVPGSGLVRAQAEEEGLAEIFKDAGFEWRLAGCSMCLAMNPDQLQPGERCAATSNRNFEGRQGRGGRTHLLSPAMAAAAAITGRLTDVRELM</sequence>
<dbReference type="PANTHER" id="PTHR43822">
    <property type="entry name" value="HOMOACONITASE, MITOCHONDRIAL-RELATED"/>
    <property type="match status" value="1"/>
</dbReference>
<evidence type="ECO:0000256" key="8">
    <source>
        <dbReference type="ARBA" id="ARBA00022723"/>
    </source>
</evidence>
<dbReference type="PANTHER" id="PTHR43822:SF9">
    <property type="entry name" value="3-ISOPROPYLMALATE DEHYDRATASE"/>
    <property type="match status" value="1"/>
</dbReference>
<dbReference type="GeneID" id="55492228"/>
<dbReference type="CDD" id="cd01583">
    <property type="entry name" value="IPMI"/>
    <property type="match status" value="1"/>
</dbReference>
<evidence type="ECO:0000256" key="12">
    <source>
        <dbReference type="ARBA" id="ARBA00023304"/>
    </source>
</evidence>
<dbReference type="FunFam" id="3.30.499.10:FF:000006">
    <property type="entry name" value="3-isopropylmalate dehydratase large subunit"/>
    <property type="match status" value="1"/>
</dbReference>
<evidence type="ECO:0000256" key="1">
    <source>
        <dbReference type="ARBA" id="ARBA00000491"/>
    </source>
</evidence>
<dbReference type="GO" id="GO:0051539">
    <property type="term" value="F:4 iron, 4 sulfur cluster binding"/>
    <property type="evidence" value="ECO:0007669"/>
    <property type="project" value="UniProtKB-KW"/>
</dbReference>
<keyword evidence="7 13" id="KW-0028">Amino-acid biosynthesis</keyword>
<comment type="subunit">
    <text evidence="4 13">Heterodimer of LeuC and LeuD.</text>
</comment>
<dbReference type="Gene3D" id="3.30.499.10">
    <property type="entry name" value="Aconitase, domain 3"/>
    <property type="match status" value="2"/>
</dbReference>
<dbReference type="RefSeq" id="WP_058276552.1">
    <property type="nucleotide sequence ID" value="NZ_CANLZK010000007.1"/>
</dbReference>
<dbReference type="GO" id="GO:0009098">
    <property type="term" value="P:L-leucine biosynthetic process"/>
    <property type="evidence" value="ECO:0007669"/>
    <property type="project" value="UniProtKB-UniRule"/>
</dbReference>
<comment type="pathway">
    <text evidence="3 13">Amino-acid biosynthesis; L-leucine biosynthesis; L-leucine from 3-methyl-2-oxobutanoate: step 2/4.</text>
</comment>
<proteinExistence type="inferred from homology"/>
<gene>
    <name evidence="13 15" type="primary">leuC</name>
    <name evidence="15" type="ORF">RUA4292_00957</name>
</gene>
<dbReference type="NCBIfam" id="NF004016">
    <property type="entry name" value="PRK05478.1"/>
    <property type="match status" value="1"/>
</dbReference>
<comment type="catalytic activity">
    <reaction evidence="1 13">
        <text>(2R,3S)-3-isopropylmalate = (2S)-2-isopropylmalate</text>
        <dbReference type="Rhea" id="RHEA:32287"/>
        <dbReference type="ChEBI" id="CHEBI:1178"/>
        <dbReference type="ChEBI" id="CHEBI:35121"/>
        <dbReference type="EC" id="4.2.1.33"/>
    </reaction>
</comment>
<evidence type="ECO:0000256" key="13">
    <source>
        <dbReference type="HAMAP-Rule" id="MF_01026"/>
    </source>
</evidence>
<evidence type="ECO:0000313" key="16">
    <source>
        <dbReference type="Proteomes" id="UP000050783"/>
    </source>
</evidence>
<dbReference type="InterPro" id="IPR001030">
    <property type="entry name" value="Acoase/IPM_deHydtase_lsu_aba"/>
</dbReference>
<dbReference type="SUPFAM" id="SSF53732">
    <property type="entry name" value="Aconitase iron-sulfur domain"/>
    <property type="match status" value="1"/>
</dbReference>
<evidence type="ECO:0000256" key="9">
    <source>
        <dbReference type="ARBA" id="ARBA00023004"/>
    </source>
</evidence>
<evidence type="ECO:0000259" key="14">
    <source>
        <dbReference type="Pfam" id="PF00330"/>
    </source>
</evidence>
<feature type="binding site" evidence="13">
    <location>
        <position position="348"/>
    </location>
    <ligand>
        <name>[4Fe-4S] cluster</name>
        <dbReference type="ChEBI" id="CHEBI:49883"/>
    </ligand>
</feature>
<feature type="binding site" evidence="13">
    <location>
        <position position="408"/>
    </location>
    <ligand>
        <name>[4Fe-4S] cluster</name>
        <dbReference type="ChEBI" id="CHEBI:49883"/>
    </ligand>
</feature>
<comment type="similarity">
    <text evidence="13">Belongs to the aconitase/IPM isomerase family. LeuC type 1 subfamily.</text>
</comment>
<dbReference type="NCBIfam" id="TIGR00170">
    <property type="entry name" value="leuC"/>
    <property type="match status" value="1"/>
</dbReference>
<dbReference type="InterPro" id="IPR033941">
    <property type="entry name" value="IPMI_cat"/>
</dbReference>
<keyword evidence="12 13" id="KW-0100">Branched-chain amino acid biosynthesis</keyword>
<keyword evidence="5 13" id="KW-0432">Leucine biosynthesis</keyword>
<feature type="binding site" evidence="13">
    <location>
        <position position="411"/>
    </location>
    <ligand>
        <name>[4Fe-4S] cluster</name>
        <dbReference type="ChEBI" id="CHEBI:49883"/>
    </ligand>
</feature>
<dbReference type="PRINTS" id="PR00415">
    <property type="entry name" value="ACONITASE"/>
</dbReference>
<dbReference type="NCBIfam" id="NF009116">
    <property type="entry name" value="PRK12466.1"/>
    <property type="match status" value="1"/>
</dbReference>
<evidence type="ECO:0000256" key="3">
    <source>
        <dbReference type="ARBA" id="ARBA00004729"/>
    </source>
</evidence>
<keyword evidence="6 13" id="KW-0004">4Fe-4S</keyword>
<keyword evidence="11 13" id="KW-0456">Lyase</keyword>
<dbReference type="PROSITE" id="PS00450">
    <property type="entry name" value="ACONITASE_1"/>
    <property type="match status" value="1"/>
</dbReference>
<dbReference type="InterPro" id="IPR015931">
    <property type="entry name" value="Acnase/IPM_dHydase_lsu_aba_1/3"/>
</dbReference>
<comment type="function">
    <text evidence="2 13">Catalyzes the isomerization between 2-isopropylmalate and 3-isopropylmalate, via the formation of 2-isopropylmaleate.</text>
</comment>
<keyword evidence="8 13" id="KW-0479">Metal-binding</keyword>
<reference evidence="15 16" key="1">
    <citation type="submission" date="2015-09" db="EMBL/GenBank/DDBJ databases">
        <authorList>
            <consortium name="Swine Surveillance"/>
        </authorList>
    </citation>
    <scope>NUCLEOTIDE SEQUENCE [LARGE SCALE GENOMIC DNA]</scope>
    <source>
        <strain evidence="15 16">CECT 4292</strain>
    </source>
</reference>
<dbReference type="Pfam" id="PF00330">
    <property type="entry name" value="Aconitase"/>
    <property type="match status" value="1"/>
</dbReference>
<dbReference type="InterPro" id="IPR050067">
    <property type="entry name" value="IPM_dehydratase_rel_enz"/>
</dbReference>
<dbReference type="EMBL" id="CYPU01000017">
    <property type="protein sequence ID" value="CUH46791.1"/>
    <property type="molecule type" value="Genomic_DNA"/>
</dbReference>
<evidence type="ECO:0000256" key="10">
    <source>
        <dbReference type="ARBA" id="ARBA00023014"/>
    </source>
</evidence>
<accession>A0A0P1ECN6</accession>
<dbReference type="UniPathway" id="UPA00048">
    <property type="reaction ID" value="UER00071"/>
</dbReference>
<dbReference type="AlphaFoldDB" id="A0A0P1ECN6"/>
<evidence type="ECO:0000256" key="11">
    <source>
        <dbReference type="ARBA" id="ARBA00023239"/>
    </source>
</evidence>
<dbReference type="InterPro" id="IPR018136">
    <property type="entry name" value="Aconitase_4Fe-4S_BS"/>
</dbReference>
<keyword evidence="9 13" id="KW-0408">Iron</keyword>
<evidence type="ECO:0000313" key="15">
    <source>
        <dbReference type="EMBL" id="CUH46791.1"/>
    </source>
</evidence>
<evidence type="ECO:0000256" key="4">
    <source>
        <dbReference type="ARBA" id="ARBA00011271"/>
    </source>
</evidence>
<dbReference type="PROSITE" id="PS01244">
    <property type="entry name" value="ACONITASE_2"/>
    <property type="match status" value="1"/>
</dbReference>
<feature type="domain" description="Aconitase/3-isopropylmalate dehydratase large subunit alpha/beta/alpha" evidence="14">
    <location>
        <begin position="8"/>
        <end position="458"/>
    </location>
</feature>
<evidence type="ECO:0000256" key="7">
    <source>
        <dbReference type="ARBA" id="ARBA00022605"/>
    </source>
</evidence>
<organism evidence="15 16">
    <name type="scientific">Ruegeria atlantica</name>
    <dbReference type="NCBI Taxonomy" id="81569"/>
    <lineage>
        <taxon>Bacteria</taxon>
        <taxon>Pseudomonadati</taxon>
        <taxon>Pseudomonadota</taxon>
        <taxon>Alphaproteobacteria</taxon>
        <taxon>Rhodobacterales</taxon>
        <taxon>Roseobacteraceae</taxon>
        <taxon>Ruegeria</taxon>
    </lineage>
</organism>
<evidence type="ECO:0000256" key="5">
    <source>
        <dbReference type="ARBA" id="ARBA00022430"/>
    </source>
</evidence>
<keyword evidence="10 13" id="KW-0411">Iron-sulfur</keyword>
<dbReference type="HAMAP" id="MF_01026">
    <property type="entry name" value="LeuC_type1"/>
    <property type="match status" value="1"/>
</dbReference>
<name>A0A0P1ECN6_9RHOB</name>
<dbReference type="STRING" id="81569.RUM4293_01877"/>
<dbReference type="GO" id="GO:0003861">
    <property type="term" value="F:3-isopropylmalate dehydratase activity"/>
    <property type="evidence" value="ECO:0007669"/>
    <property type="project" value="UniProtKB-UniRule"/>
</dbReference>
<evidence type="ECO:0000256" key="2">
    <source>
        <dbReference type="ARBA" id="ARBA00002695"/>
    </source>
</evidence>
<protein>
    <recommendedName>
        <fullName evidence="13">3-isopropylmalate dehydratase large subunit</fullName>
        <ecNumber evidence="13">4.2.1.33</ecNumber>
    </recommendedName>
    <alternativeName>
        <fullName evidence="13">Alpha-IPM isomerase</fullName>
        <shortName evidence="13">IPMI</shortName>
    </alternativeName>
    <alternativeName>
        <fullName evidence="13">Isopropylmalate isomerase</fullName>
    </alternativeName>
</protein>
<dbReference type="FunFam" id="3.30.499.10:FF:000007">
    <property type="entry name" value="3-isopropylmalate dehydratase large subunit"/>
    <property type="match status" value="1"/>
</dbReference>